<sequence length="34" mass="3754">MALGNRGMHFEKLINLSNEIPKRGSGAYKQAANH</sequence>
<accession>A0A2B0MSB4</accession>
<name>A0A2B0MSB4_BACCE</name>
<reference evidence="1 2" key="1">
    <citation type="submission" date="2017-09" db="EMBL/GenBank/DDBJ databases">
        <title>Large-scale bioinformatics analysis of Bacillus genomes uncovers conserved roles of natural products in bacterial physiology.</title>
        <authorList>
            <consortium name="Agbiome Team Llc"/>
            <person name="Bleich R.M."/>
            <person name="Grubbs K.J."/>
            <person name="Santa Maria K.C."/>
            <person name="Allen S.E."/>
            <person name="Farag S."/>
            <person name="Shank E.A."/>
            <person name="Bowers A."/>
        </authorList>
    </citation>
    <scope>NUCLEOTIDE SEQUENCE [LARGE SCALE GENOMIC DNA]</scope>
    <source>
        <strain evidence="1 2">AFS083043</strain>
    </source>
</reference>
<dbReference type="EMBL" id="NUWN01000009">
    <property type="protein sequence ID" value="PFK47032.1"/>
    <property type="molecule type" value="Genomic_DNA"/>
</dbReference>
<proteinExistence type="predicted"/>
<dbReference type="AlphaFoldDB" id="A0A2B0MSB4"/>
<organism evidence="1 2">
    <name type="scientific">Bacillus cereus</name>
    <dbReference type="NCBI Taxonomy" id="1396"/>
    <lineage>
        <taxon>Bacteria</taxon>
        <taxon>Bacillati</taxon>
        <taxon>Bacillota</taxon>
        <taxon>Bacilli</taxon>
        <taxon>Bacillales</taxon>
        <taxon>Bacillaceae</taxon>
        <taxon>Bacillus</taxon>
        <taxon>Bacillus cereus group</taxon>
    </lineage>
</organism>
<gene>
    <name evidence="1" type="ORF">COI93_02810</name>
</gene>
<evidence type="ECO:0000313" key="1">
    <source>
        <dbReference type="EMBL" id="PFK47032.1"/>
    </source>
</evidence>
<comment type="caution">
    <text evidence="1">The sequence shown here is derived from an EMBL/GenBank/DDBJ whole genome shotgun (WGS) entry which is preliminary data.</text>
</comment>
<evidence type="ECO:0000313" key="2">
    <source>
        <dbReference type="Proteomes" id="UP000242656"/>
    </source>
</evidence>
<dbReference type="Proteomes" id="UP000242656">
    <property type="component" value="Unassembled WGS sequence"/>
</dbReference>
<protein>
    <submittedName>
        <fullName evidence="1">Recombinase RecU</fullName>
    </submittedName>
</protein>